<dbReference type="Proteomes" id="UP000007844">
    <property type="component" value="Chromosome"/>
</dbReference>
<dbReference type="RefSeq" id="WP_014259332.1">
    <property type="nucleotide sequence ID" value="NC_016629.1"/>
</dbReference>
<evidence type="ECO:0008006" key="4">
    <source>
        <dbReference type="Google" id="ProtNLM"/>
    </source>
</evidence>
<dbReference type="KEGG" id="daf:Desaf_1189"/>
<dbReference type="HOGENOM" id="CLU_063844_2_1_7"/>
<proteinExistence type="predicted"/>
<keyword evidence="1" id="KW-0812">Transmembrane</keyword>
<reference evidence="2 3" key="1">
    <citation type="journal article" date="2011" name="J. Bacteriol.">
        <title>Genome sequence of the mercury-methylating and pleomorphic Desulfovibrio africanus Strain Walvis Bay.</title>
        <authorList>
            <person name="Brown S.D."/>
            <person name="Wall J.D."/>
            <person name="Kucken A.M."/>
            <person name="Gilmour C.C."/>
            <person name="Podar M."/>
            <person name="Brandt C.C."/>
            <person name="Teshima H."/>
            <person name="Detter J.C."/>
            <person name="Han C.S."/>
            <person name="Land M.L."/>
            <person name="Lucas S."/>
            <person name="Han J."/>
            <person name="Pennacchio L."/>
            <person name="Nolan M."/>
            <person name="Pitluck S."/>
            <person name="Woyke T."/>
            <person name="Goodwin L."/>
            <person name="Palumbo A.V."/>
            <person name="Elias D.A."/>
        </authorList>
    </citation>
    <scope>NUCLEOTIDE SEQUENCE [LARGE SCALE GENOMIC DNA]</scope>
    <source>
        <strain evidence="2 3">Walvis Bay</strain>
    </source>
</reference>
<dbReference type="eggNOG" id="COG4694">
    <property type="taxonomic scope" value="Bacteria"/>
</dbReference>
<feature type="transmembrane region" description="Helical" evidence="1">
    <location>
        <begin position="260"/>
        <end position="279"/>
    </location>
</feature>
<keyword evidence="1" id="KW-1133">Transmembrane helix</keyword>
<feature type="transmembrane region" description="Helical" evidence="1">
    <location>
        <begin position="21"/>
        <end position="47"/>
    </location>
</feature>
<name>F3YXT5_DESAF</name>
<accession>F3YXT5</accession>
<evidence type="ECO:0000256" key="1">
    <source>
        <dbReference type="SAM" id="Phobius"/>
    </source>
</evidence>
<dbReference type="STRING" id="690850.Desaf_1189"/>
<feature type="transmembrane region" description="Helical" evidence="1">
    <location>
        <begin position="67"/>
        <end position="90"/>
    </location>
</feature>
<gene>
    <name evidence="2" type="ORF">Desaf_1189</name>
</gene>
<keyword evidence="3" id="KW-1185">Reference proteome</keyword>
<feature type="transmembrane region" description="Helical" evidence="1">
    <location>
        <begin position="102"/>
        <end position="128"/>
    </location>
</feature>
<protein>
    <recommendedName>
        <fullName evidence="4">PhnA-like protein</fullName>
    </recommendedName>
</protein>
<evidence type="ECO:0000313" key="2">
    <source>
        <dbReference type="EMBL" id="EGJ49529.1"/>
    </source>
</evidence>
<keyword evidence="1" id="KW-0472">Membrane</keyword>
<evidence type="ECO:0000313" key="3">
    <source>
        <dbReference type="Proteomes" id="UP000007844"/>
    </source>
</evidence>
<dbReference type="EMBL" id="CP003221">
    <property type="protein sequence ID" value="EGJ49529.1"/>
    <property type="molecule type" value="Genomic_DNA"/>
</dbReference>
<sequence>MASIHPDKAMPTVGSVSRLSWGAVFGGTALAITTLMLMVLLGMAIGFFALNVATEENPLGGMGVGSYIWWVLSWIVALFFGGWVTSRFAGLQRTNDGMLHGLVTWALTTLVILLLLTNIIGAVVGGAFSVAKSALGAAGQAVSALPGPTQVIPGQQNPVQTILQEAQQTIEQVRQRGGEQAVSELTNAIREVFSDTEITQADQQRIIDLLGKYTDMSQQEAQSTVSRWVSSFQQAKQKLGQVGQQVARTAEDVAQALGQAAIWAFLALLLGALAAGLGGRAGRVGGAVSI</sequence>
<dbReference type="AlphaFoldDB" id="F3YXT5"/>
<organism evidence="2 3">
    <name type="scientific">Desulfocurvibacter africanus subsp. africanus str. Walvis Bay</name>
    <dbReference type="NCBI Taxonomy" id="690850"/>
    <lineage>
        <taxon>Bacteria</taxon>
        <taxon>Pseudomonadati</taxon>
        <taxon>Thermodesulfobacteriota</taxon>
        <taxon>Desulfovibrionia</taxon>
        <taxon>Desulfovibrionales</taxon>
        <taxon>Desulfovibrionaceae</taxon>
        <taxon>Desulfocurvibacter</taxon>
    </lineage>
</organism>